<dbReference type="EMBL" id="VUMT01000012">
    <property type="protein sequence ID" value="MSS63981.1"/>
    <property type="molecule type" value="Genomic_DNA"/>
</dbReference>
<evidence type="ECO:0000313" key="2">
    <source>
        <dbReference type="EMBL" id="MSS63981.1"/>
    </source>
</evidence>
<evidence type="ECO:0000256" key="1">
    <source>
        <dbReference type="SAM" id="Phobius"/>
    </source>
</evidence>
<accession>A0A6L5XZT6</accession>
<organism evidence="2 3">
    <name type="scientific">Velocimicrobium porci</name>
    <dbReference type="NCBI Taxonomy" id="2606634"/>
    <lineage>
        <taxon>Bacteria</taxon>
        <taxon>Bacillati</taxon>
        <taxon>Bacillota</taxon>
        <taxon>Clostridia</taxon>
        <taxon>Lachnospirales</taxon>
        <taxon>Lachnospiraceae</taxon>
        <taxon>Velocimicrobium</taxon>
    </lineage>
</organism>
<protein>
    <recommendedName>
        <fullName evidence="4">DUF308 domain-containing protein</fullName>
    </recommendedName>
</protein>
<dbReference type="Proteomes" id="UP000482209">
    <property type="component" value="Unassembled WGS sequence"/>
</dbReference>
<keyword evidence="3" id="KW-1185">Reference proteome</keyword>
<reference evidence="2 3" key="1">
    <citation type="submission" date="2019-08" db="EMBL/GenBank/DDBJ databases">
        <title>In-depth cultivation of the pig gut microbiome towards novel bacterial diversity and tailored functional studies.</title>
        <authorList>
            <person name="Wylensek D."/>
            <person name="Hitch T.C.A."/>
            <person name="Clavel T."/>
        </authorList>
    </citation>
    <scope>NUCLEOTIDE SEQUENCE [LARGE SCALE GENOMIC DNA]</scope>
    <source>
        <strain evidence="2 3">WCA-693-APC-MOT-I</strain>
    </source>
</reference>
<evidence type="ECO:0000313" key="3">
    <source>
        <dbReference type="Proteomes" id="UP000482209"/>
    </source>
</evidence>
<sequence>MIQLLKKFRIYLIPLAAVICIVFPSHLTIALPYMIGGSMVIVGFVYEWNAIRKKEYKTLETAETAQALILLIMGTFIILKHENSIGILGYTWGGFGLMKGTKELNIAFYKLSVHLKFGIELIQAIVTIGLALILISDPFEKFTHHVMFLGFEMLATTLKIYHEEYIAVPERNFEDNE</sequence>
<comment type="caution">
    <text evidence="2">The sequence shown here is derived from an EMBL/GenBank/DDBJ whole genome shotgun (WGS) entry which is preliminary data.</text>
</comment>
<feature type="transmembrane region" description="Helical" evidence="1">
    <location>
        <begin position="61"/>
        <end position="79"/>
    </location>
</feature>
<name>A0A6L5XZT6_9FIRM</name>
<proteinExistence type="predicted"/>
<gene>
    <name evidence="2" type="ORF">FYJ58_08855</name>
</gene>
<dbReference type="RefSeq" id="WP_154519388.1">
    <property type="nucleotide sequence ID" value="NZ_VUMT01000012.1"/>
</dbReference>
<dbReference type="AlphaFoldDB" id="A0A6L5XZT6"/>
<keyword evidence="1" id="KW-0812">Transmembrane</keyword>
<keyword evidence="1" id="KW-1133">Transmembrane helix</keyword>
<keyword evidence="1" id="KW-0472">Membrane</keyword>
<feature type="transmembrane region" description="Helical" evidence="1">
    <location>
        <begin position="30"/>
        <end position="49"/>
    </location>
</feature>
<feature type="transmembrane region" description="Helical" evidence="1">
    <location>
        <begin position="113"/>
        <end position="136"/>
    </location>
</feature>
<evidence type="ECO:0008006" key="4">
    <source>
        <dbReference type="Google" id="ProtNLM"/>
    </source>
</evidence>